<dbReference type="Pfam" id="PF00352">
    <property type="entry name" value="TBP"/>
    <property type="match status" value="1"/>
</dbReference>
<name>A0A6C0IXX2_9ZZZZ</name>
<dbReference type="GO" id="GO:0006352">
    <property type="term" value="P:DNA-templated transcription initiation"/>
    <property type="evidence" value="ECO:0007669"/>
    <property type="project" value="InterPro"/>
</dbReference>
<organism evidence="4">
    <name type="scientific">viral metagenome</name>
    <dbReference type="NCBI Taxonomy" id="1070528"/>
    <lineage>
        <taxon>unclassified sequences</taxon>
        <taxon>metagenomes</taxon>
        <taxon>organismal metagenomes</taxon>
    </lineage>
</organism>
<dbReference type="Gene3D" id="3.30.310.10">
    <property type="entry name" value="TATA-Binding Protein"/>
    <property type="match status" value="1"/>
</dbReference>
<dbReference type="EMBL" id="MN740264">
    <property type="protein sequence ID" value="QHT96707.1"/>
    <property type="molecule type" value="Genomic_DNA"/>
</dbReference>
<keyword evidence="2" id="KW-0238">DNA-binding</keyword>
<evidence type="ECO:0000256" key="3">
    <source>
        <dbReference type="ARBA" id="ARBA00023163"/>
    </source>
</evidence>
<dbReference type="SUPFAM" id="SSF55945">
    <property type="entry name" value="TATA-box binding protein-like"/>
    <property type="match status" value="2"/>
</dbReference>
<keyword evidence="3" id="KW-0804">Transcription</keyword>
<evidence type="ECO:0000313" key="4">
    <source>
        <dbReference type="EMBL" id="QHT96707.1"/>
    </source>
</evidence>
<evidence type="ECO:0000256" key="2">
    <source>
        <dbReference type="ARBA" id="ARBA00023125"/>
    </source>
</evidence>
<dbReference type="AlphaFoldDB" id="A0A6C0IXX2"/>
<dbReference type="InterPro" id="IPR000814">
    <property type="entry name" value="TBP"/>
</dbReference>
<proteinExistence type="inferred from homology"/>
<dbReference type="GO" id="GO:0003677">
    <property type="term" value="F:DNA binding"/>
    <property type="evidence" value="ECO:0007669"/>
    <property type="project" value="UniProtKB-KW"/>
</dbReference>
<protein>
    <submittedName>
        <fullName evidence="4">Uncharacterized protein</fullName>
    </submittedName>
</protein>
<evidence type="ECO:0000256" key="1">
    <source>
        <dbReference type="ARBA" id="ARBA00005560"/>
    </source>
</evidence>
<accession>A0A6C0IXX2</accession>
<sequence length="308" mass="35879">MSKFSWNEFQFLNLIEYQKHEVDNLSKGVSISTMCCSAKLGSIIDIENIQNYLQLDKNDILTVKMNDQKIRTLLVQKIKNKRNKIVVKKGKTQKFYNQITVVVRINDGSCDDIDNDKRINVKLFKNGSIQMSGCKKIEEVNRVINKLIYRLKEKKGKLIDNEIQQIKFVENAEDINVTHFKIDMINSNYQVNLQIDRSNFYRLLLKKKISASYEKCIRACVIIKYCPPVDNPEEKEISIFIFQKGNIIITGAKSRLQILAAYKYLNEILLEHADDISKTDEKEDEETLIGIYQNILEENSHKLDLLMN</sequence>
<reference evidence="4" key="1">
    <citation type="journal article" date="2020" name="Nature">
        <title>Giant virus diversity and host interactions through global metagenomics.</title>
        <authorList>
            <person name="Schulz F."/>
            <person name="Roux S."/>
            <person name="Paez-Espino D."/>
            <person name="Jungbluth S."/>
            <person name="Walsh D.A."/>
            <person name="Denef V.J."/>
            <person name="McMahon K.D."/>
            <person name="Konstantinidis K.T."/>
            <person name="Eloe-Fadrosh E.A."/>
            <person name="Kyrpides N.C."/>
            <person name="Woyke T."/>
        </authorList>
    </citation>
    <scope>NUCLEOTIDE SEQUENCE</scope>
    <source>
        <strain evidence="4">GVMAG-M-3300024302-11</strain>
    </source>
</reference>
<dbReference type="InterPro" id="IPR012295">
    <property type="entry name" value="TBP_dom_sf"/>
</dbReference>
<comment type="similarity">
    <text evidence="1">Belongs to the TBP family.</text>
</comment>